<dbReference type="AlphaFoldDB" id="A0AAN9J2S7"/>
<gene>
    <name evidence="1" type="ORF">RIF29_05182</name>
</gene>
<name>A0AAN9J2S7_CROPI</name>
<proteinExistence type="predicted"/>
<dbReference type="Proteomes" id="UP001372338">
    <property type="component" value="Unassembled WGS sequence"/>
</dbReference>
<evidence type="ECO:0000313" key="2">
    <source>
        <dbReference type="Proteomes" id="UP001372338"/>
    </source>
</evidence>
<comment type="caution">
    <text evidence="1">The sequence shown here is derived from an EMBL/GenBank/DDBJ whole genome shotgun (WGS) entry which is preliminary data.</text>
</comment>
<protein>
    <submittedName>
        <fullName evidence="1">Uncharacterized protein</fullName>
    </submittedName>
</protein>
<accession>A0AAN9J2S7</accession>
<keyword evidence="2" id="KW-1185">Reference proteome</keyword>
<dbReference type="EMBL" id="JAYWIO010000001">
    <property type="protein sequence ID" value="KAK7290626.1"/>
    <property type="molecule type" value="Genomic_DNA"/>
</dbReference>
<sequence length="91" mass="9720">MVSGSQRFCQYQFGLTSSSIDTTPGNGADLLGPAIINKACQHASLGLLVACVIQPKGIGGAENKLHTSSDVVPSFNSHLHSDPFFRQVDWF</sequence>
<evidence type="ECO:0000313" key="1">
    <source>
        <dbReference type="EMBL" id="KAK7290626.1"/>
    </source>
</evidence>
<organism evidence="1 2">
    <name type="scientific">Crotalaria pallida</name>
    <name type="common">Smooth rattlebox</name>
    <name type="synonym">Crotalaria striata</name>
    <dbReference type="NCBI Taxonomy" id="3830"/>
    <lineage>
        <taxon>Eukaryota</taxon>
        <taxon>Viridiplantae</taxon>
        <taxon>Streptophyta</taxon>
        <taxon>Embryophyta</taxon>
        <taxon>Tracheophyta</taxon>
        <taxon>Spermatophyta</taxon>
        <taxon>Magnoliopsida</taxon>
        <taxon>eudicotyledons</taxon>
        <taxon>Gunneridae</taxon>
        <taxon>Pentapetalae</taxon>
        <taxon>rosids</taxon>
        <taxon>fabids</taxon>
        <taxon>Fabales</taxon>
        <taxon>Fabaceae</taxon>
        <taxon>Papilionoideae</taxon>
        <taxon>50 kb inversion clade</taxon>
        <taxon>genistoids sensu lato</taxon>
        <taxon>core genistoids</taxon>
        <taxon>Crotalarieae</taxon>
        <taxon>Crotalaria</taxon>
    </lineage>
</organism>
<reference evidence="1 2" key="1">
    <citation type="submission" date="2024-01" db="EMBL/GenBank/DDBJ databases">
        <title>The genomes of 5 underutilized Papilionoideae crops provide insights into root nodulation and disease resistanc.</title>
        <authorList>
            <person name="Yuan L."/>
        </authorList>
    </citation>
    <scope>NUCLEOTIDE SEQUENCE [LARGE SCALE GENOMIC DNA]</scope>
    <source>
        <strain evidence="1">ZHUSHIDOU_FW_LH</strain>
        <tissue evidence="1">Leaf</tissue>
    </source>
</reference>